<accession>A0A6J2T5Q6</accession>
<dbReference type="GO" id="GO:0006511">
    <property type="term" value="P:ubiquitin-dependent protein catabolic process"/>
    <property type="evidence" value="ECO:0007669"/>
    <property type="project" value="InterPro"/>
</dbReference>
<dbReference type="InterPro" id="IPR011333">
    <property type="entry name" value="SKP1/BTB/POZ_sf"/>
</dbReference>
<evidence type="ECO:0000313" key="5">
    <source>
        <dbReference type="Proteomes" id="UP000504634"/>
    </source>
</evidence>
<organism evidence="5 6">
    <name type="scientific">Drosophila lebanonensis</name>
    <name type="common">Fruit fly</name>
    <name type="synonym">Scaptodrosophila lebanonensis</name>
    <dbReference type="NCBI Taxonomy" id="7225"/>
    <lineage>
        <taxon>Eukaryota</taxon>
        <taxon>Metazoa</taxon>
        <taxon>Ecdysozoa</taxon>
        <taxon>Arthropoda</taxon>
        <taxon>Hexapoda</taxon>
        <taxon>Insecta</taxon>
        <taxon>Pterygota</taxon>
        <taxon>Neoptera</taxon>
        <taxon>Endopterygota</taxon>
        <taxon>Diptera</taxon>
        <taxon>Brachycera</taxon>
        <taxon>Muscomorpha</taxon>
        <taxon>Ephydroidea</taxon>
        <taxon>Drosophilidae</taxon>
        <taxon>Scaptodrosophila</taxon>
    </lineage>
</organism>
<feature type="domain" description="SKP1 component POZ" evidence="4">
    <location>
        <begin position="7"/>
        <end position="65"/>
    </location>
</feature>
<evidence type="ECO:0000256" key="1">
    <source>
        <dbReference type="ARBA" id="ARBA00009993"/>
    </source>
</evidence>
<proteinExistence type="inferred from homology"/>
<keyword evidence="5" id="KW-1185">Reference proteome</keyword>
<comment type="similarity">
    <text evidence="1">Belongs to the SKP1 family.</text>
</comment>
<dbReference type="InterPro" id="IPR001232">
    <property type="entry name" value="SKP1-like"/>
</dbReference>
<dbReference type="SMART" id="SM00512">
    <property type="entry name" value="Skp1"/>
    <property type="match status" value="1"/>
</dbReference>
<protein>
    <submittedName>
        <fullName evidence="6">SKP1-like protein 20</fullName>
    </submittedName>
</protein>
<dbReference type="InterPro" id="IPR016073">
    <property type="entry name" value="Skp1_comp_POZ"/>
</dbReference>
<reference evidence="6" key="1">
    <citation type="submission" date="2025-08" db="UniProtKB">
        <authorList>
            <consortium name="RefSeq"/>
        </authorList>
    </citation>
    <scope>IDENTIFICATION</scope>
    <source>
        <strain evidence="6">11010-0011.00</strain>
        <tissue evidence="6">Whole body</tissue>
    </source>
</reference>
<dbReference type="OrthoDB" id="2342932at2759"/>
<feature type="domain" description="SKP1 component dimerisation" evidence="3">
    <location>
        <begin position="110"/>
        <end position="148"/>
    </location>
</feature>
<keyword evidence="2" id="KW-0833">Ubl conjugation pathway</keyword>
<dbReference type="AlphaFoldDB" id="A0A6J2T5Q6"/>
<evidence type="ECO:0000256" key="2">
    <source>
        <dbReference type="ARBA" id="ARBA00022786"/>
    </source>
</evidence>
<dbReference type="SUPFAM" id="SSF81382">
    <property type="entry name" value="Skp1 dimerisation domain-like"/>
    <property type="match status" value="1"/>
</dbReference>
<dbReference type="InterPro" id="IPR016897">
    <property type="entry name" value="SKP1"/>
</dbReference>
<evidence type="ECO:0000259" key="4">
    <source>
        <dbReference type="Pfam" id="PF03931"/>
    </source>
</evidence>
<dbReference type="RefSeq" id="XP_030370458.1">
    <property type="nucleotide sequence ID" value="XM_030514598.1"/>
</dbReference>
<dbReference type="GeneID" id="115621071"/>
<dbReference type="Gene3D" id="3.30.710.10">
    <property type="entry name" value="Potassium Channel Kv1.1, Chain A"/>
    <property type="match status" value="1"/>
</dbReference>
<dbReference type="SUPFAM" id="SSF54695">
    <property type="entry name" value="POZ domain"/>
    <property type="match status" value="1"/>
</dbReference>
<dbReference type="PANTHER" id="PTHR11165">
    <property type="entry name" value="SKP1"/>
    <property type="match status" value="1"/>
</dbReference>
<name>A0A6J2T5Q6_DROLE</name>
<evidence type="ECO:0000313" key="6">
    <source>
        <dbReference type="RefSeq" id="XP_030370458.1"/>
    </source>
</evidence>
<dbReference type="Pfam" id="PF01466">
    <property type="entry name" value="Skp1"/>
    <property type="match status" value="1"/>
</dbReference>
<evidence type="ECO:0000259" key="3">
    <source>
        <dbReference type="Pfam" id="PF01466"/>
    </source>
</evidence>
<dbReference type="Proteomes" id="UP000504634">
    <property type="component" value="Unplaced"/>
</dbReference>
<dbReference type="Pfam" id="PF03931">
    <property type="entry name" value="Skp1_POZ"/>
    <property type="match status" value="1"/>
</dbReference>
<gene>
    <name evidence="6" type="primary">LOC115621071</name>
</gene>
<dbReference type="InterPro" id="IPR016072">
    <property type="entry name" value="Skp1_comp_dimer"/>
</dbReference>
<sequence>MADTQKLVSLRTCDNVLHKVPEHLTLQMRTIRNLLSCKIFSDTDTVIPLPNVSSQMLEFVIKWCEAIGPGDKALGSMQLSTLLTATLPDLEESELVYDLMKAANYLEIESLLEATTQHVADEINNCNSLESVCELFGLENDIGPDDEEGEWW</sequence>
<dbReference type="InterPro" id="IPR036296">
    <property type="entry name" value="SKP1-like_dim_sf"/>
</dbReference>